<reference evidence="6 7" key="1">
    <citation type="journal article" date="2024" name="Int. J. Syst. Evol. Microbiol.">
        <title>Paenibacillus hexagrammi sp. nov., a novel bacterium isolated from the gut content of Hexagrammos agrammus.</title>
        <authorList>
            <person name="Jung H.K."/>
            <person name="Kim D.G."/>
            <person name="Zin H."/>
            <person name="Park J."/>
            <person name="Jung H."/>
            <person name="Kim Y.O."/>
            <person name="Kong H.J."/>
            <person name="Kim J.W."/>
            <person name="Kim Y.S."/>
        </authorList>
    </citation>
    <scope>NUCLEOTIDE SEQUENCE [LARGE SCALE GENOMIC DNA]</scope>
    <source>
        <strain evidence="6 7">YPD9-1</strain>
    </source>
</reference>
<keyword evidence="7" id="KW-1185">Reference proteome</keyword>
<dbReference type="CDD" id="cd05466">
    <property type="entry name" value="PBP2_LTTR_substrate"/>
    <property type="match status" value="1"/>
</dbReference>
<evidence type="ECO:0000256" key="2">
    <source>
        <dbReference type="ARBA" id="ARBA00023015"/>
    </source>
</evidence>
<accession>A0ABY3SBT3</accession>
<proteinExistence type="inferred from homology"/>
<dbReference type="InterPro" id="IPR050950">
    <property type="entry name" value="HTH-type_LysR_regulators"/>
</dbReference>
<dbReference type="PROSITE" id="PS50931">
    <property type="entry name" value="HTH_LYSR"/>
    <property type="match status" value="1"/>
</dbReference>
<sequence length="282" mass="31708">MNTDFLVSFMETARLKSIAKASEALHISHTALSKQLRSLEKQYDVQLFVRSSQGVELTGAGKVMYDASIRLLDQLSALEDGLKPFKVWSRIKIASVPDIATRYLMSGLPKLQEQGYEVEIVYRQSTKEAYKLLIDGEVDLAVAERVSTHPSIWSGELQKEMFYVVMPKEHPLSRQMEITLMELSKQPLILYHEGCTIRAALTQMFEAHKTSMQIITEVGFSEVILGYVGNGSGVTVLPEALVSQMYSDRFVYRPLNHPDAHRTIAVASMNQAKGQRILRLIG</sequence>
<dbReference type="InterPro" id="IPR036390">
    <property type="entry name" value="WH_DNA-bd_sf"/>
</dbReference>
<evidence type="ECO:0000256" key="3">
    <source>
        <dbReference type="ARBA" id="ARBA00023125"/>
    </source>
</evidence>
<organism evidence="6 7">
    <name type="scientific">Paenibacillus hexagrammi</name>
    <dbReference type="NCBI Taxonomy" id="2908839"/>
    <lineage>
        <taxon>Bacteria</taxon>
        <taxon>Bacillati</taxon>
        <taxon>Bacillota</taxon>
        <taxon>Bacilli</taxon>
        <taxon>Bacillales</taxon>
        <taxon>Paenibacillaceae</taxon>
        <taxon>Paenibacillus</taxon>
    </lineage>
</organism>
<dbReference type="InterPro" id="IPR005119">
    <property type="entry name" value="LysR_subst-bd"/>
</dbReference>
<dbReference type="RefSeq" id="WP_235117805.1">
    <property type="nucleotide sequence ID" value="NZ_CP090978.1"/>
</dbReference>
<evidence type="ECO:0000313" key="6">
    <source>
        <dbReference type="EMBL" id="UJF31459.1"/>
    </source>
</evidence>
<dbReference type="Pfam" id="PF03466">
    <property type="entry name" value="LysR_substrate"/>
    <property type="match status" value="1"/>
</dbReference>
<evidence type="ECO:0000259" key="5">
    <source>
        <dbReference type="PROSITE" id="PS50931"/>
    </source>
</evidence>
<evidence type="ECO:0000256" key="4">
    <source>
        <dbReference type="ARBA" id="ARBA00023163"/>
    </source>
</evidence>
<dbReference type="EMBL" id="CP090978">
    <property type="protein sequence ID" value="UJF31459.1"/>
    <property type="molecule type" value="Genomic_DNA"/>
</dbReference>
<name>A0ABY3SBT3_9BACL</name>
<evidence type="ECO:0000313" key="7">
    <source>
        <dbReference type="Proteomes" id="UP001649230"/>
    </source>
</evidence>
<dbReference type="Gene3D" id="3.40.190.10">
    <property type="entry name" value="Periplasmic binding protein-like II"/>
    <property type="match status" value="2"/>
</dbReference>
<gene>
    <name evidence="6" type="ORF">L0M14_16690</name>
</gene>
<keyword evidence="2" id="KW-0805">Transcription regulation</keyword>
<dbReference type="Gene3D" id="1.10.10.10">
    <property type="entry name" value="Winged helix-like DNA-binding domain superfamily/Winged helix DNA-binding domain"/>
    <property type="match status" value="1"/>
</dbReference>
<dbReference type="SUPFAM" id="SSF46785">
    <property type="entry name" value="Winged helix' DNA-binding domain"/>
    <property type="match status" value="1"/>
</dbReference>
<evidence type="ECO:0000256" key="1">
    <source>
        <dbReference type="ARBA" id="ARBA00009437"/>
    </source>
</evidence>
<dbReference type="InterPro" id="IPR000847">
    <property type="entry name" value="LysR_HTH_N"/>
</dbReference>
<comment type="similarity">
    <text evidence="1">Belongs to the LysR transcriptional regulatory family.</text>
</comment>
<dbReference type="PANTHER" id="PTHR30419:SF8">
    <property type="entry name" value="NITROGEN ASSIMILATION TRANSCRIPTIONAL ACTIVATOR-RELATED"/>
    <property type="match status" value="1"/>
</dbReference>
<dbReference type="Proteomes" id="UP001649230">
    <property type="component" value="Chromosome"/>
</dbReference>
<feature type="domain" description="HTH lysR-type" evidence="5">
    <location>
        <begin position="1"/>
        <end position="58"/>
    </location>
</feature>
<keyword evidence="4" id="KW-0804">Transcription</keyword>
<dbReference type="Pfam" id="PF00126">
    <property type="entry name" value="HTH_1"/>
    <property type="match status" value="1"/>
</dbReference>
<dbReference type="InterPro" id="IPR036388">
    <property type="entry name" value="WH-like_DNA-bd_sf"/>
</dbReference>
<dbReference type="SUPFAM" id="SSF53850">
    <property type="entry name" value="Periplasmic binding protein-like II"/>
    <property type="match status" value="1"/>
</dbReference>
<keyword evidence="3" id="KW-0238">DNA-binding</keyword>
<dbReference type="PANTHER" id="PTHR30419">
    <property type="entry name" value="HTH-TYPE TRANSCRIPTIONAL REGULATOR YBHD"/>
    <property type="match status" value="1"/>
</dbReference>
<protein>
    <submittedName>
        <fullName evidence="6">LysR family transcriptional regulator</fullName>
    </submittedName>
</protein>
<dbReference type="PRINTS" id="PR00039">
    <property type="entry name" value="HTHLYSR"/>
</dbReference>